<dbReference type="PANTHER" id="PTHR42982:SF1">
    <property type="entry name" value="SEC-INDEPENDENT PROTEIN TRANSLOCASE PROTEIN TATA"/>
    <property type="match status" value="1"/>
</dbReference>
<evidence type="ECO:0000256" key="8">
    <source>
        <dbReference type="ARBA" id="ARBA00023136"/>
    </source>
</evidence>
<dbReference type="InterPro" id="IPR006312">
    <property type="entry name" value="TatA/E"/>
</dbReference>
<evidence type="ECO:0000256" key="2">
    <source>
        <dbReference type="ARBA" id="ARBA00022448"/>
    </source>
</evidence>
<protein>
    <submittedName>
        <fullName evidence="9">Twin-arginine translocase TatA/TatE family subunit</fullName>
    </submittedName>
</protein>
<keyword evidence="4" id="KW-0812">Transmembrane</keyword>
<accession>A0A2T3HM32</accession>
<reference evidence="9 10" key="1">
    <citation type="submission" date="2018-03" db="EMBL/GenBank/DDBJ databases">
        <authorList>
            <person name="Keele B.F."/>
        </authorList>
    </citation>
    <scope>NUCLEOTIDE SEQUENCE [LARGE SCALE GENOMIC DNA]</scope>
    <source>
        <strain evidence="9 10">YL28-9</strain>
    </source>
</reference>
<dbReference type="PANTHER" id="PTHR42982">
    <property type="entry name" value="SEC-INDEPENDENT PROTEIN TRANSLOCASE PROTEIN TATA"/>
    <property type="match status" value="1"/>
</dbReference>
<evidence type="ECO:0000256" key="7">
    <source>
        <dbReference type="ARBA" id="ARBA00023010"/>
    </source>
</evidence>
<dbReference type="RefSeq" id="WP_107216117.1">
    <property type="nucleotide sequence ID" value="NZ_KZ686269.1"/>
</dbReference>
<evidence type="ECO:0000313" key="9">
    <source>
        <dbReference type="EMBL" id="PST83489.1"/>
    </source>
</evidence>
<gene>
    <name evidence="9" type="ORF">C7T94_13090</name>
</gene>
<keyword evidence="5" id="KW-0653">Protein transport</keyword>
<keyword evidence="6" id="KW-1133">Transmembrane helix</keyword>
<proteinExistence type="predicted"/>
<evidence type="ECO:0000256" key="4">
    <source>
        <dbReference type="ARBA" id="ARBA00022692"/>
    </source>
</evidence>
<evidence type="ECO:0000256" key="3">
    <source>
        <dbReference type="ARBA" id="ARBA00022475"/>
    </source>
</evidence>
<dbReference type="EMBL" id="PYLS01000005">
    <property type="protein sequence ID" value="PST83489.1"/>
    <property type="molecule type" value="Genomic_DNA"/>
</dbReference>
<dbReference type="Proteomes" id="UP000240912">
    <property type="component" value="Unassembled WGS sequence"/>
</dbReference>
<sequence length="45" mass="4872">MSATEILLIAVILVLIFGGRKLPELMNGIGKSVREFKAGKEGKDQ</sequence>
<keyword evidence="8" id="KW-0472">Membrane</keyword>
<dbReference type="InterPro" id="IPR003369">
    <property type="entry name" value="TatA/B/E"/>
</dbReference>
<comment type="subcellular location">
    <subcellularLocation>
        <location evidence="1">Cell membrane</location>
        <topology evidence="1">Single-pass membrane protein</topology>
    </subcellularLocation>
</comment>
<keyword evidence="2" id="KW-0813">Transport</keyword>
<evidence type="ECO:0000256" key="1">
    <source>
        <dbReference type="ARBA" id="ARBA00004162"/>
    </source>
</evidence>
<dbReference type="GO" id="GO:0005886">
    <property type="term" value="C:plasma membrane"/>
    <property type="evidence" value="ECO:0007669"/>
    <property type="project" value="UniProtKB-SubCell"/>
</dbReference>
<dbReference type="Pfam" id="PF02416">
    <property type="entry name" value="TatA_B_E"/>
    <property type="match status" value="1"/>
</dbReference>
<dbReference type="GO" id="GO:0043953">
    <property type="term" value="P:protein transport by the Tat complex"/>
    <property type="evidence" value="ECO:0007669"/>
    <property type="project" value="InterPro"/>
</dbReference>
<evidence type="ECO:0000256" key="6">
    <source>
        <dbReference type="ARBA" id="ARBA00022989"/>
    </source>
</evidence>
<dbReference type="Gene3D" id="1.20.5.3310">
    <property type="match status" value="1"/>
</dbReference>
<keyword evidence="7" id="KW-0811">Translocation</keyword>
<evidence type="ECO:0000313" key="10">
    <source>
        <dbReference type="Proteomes" id="UP000240912"/>
    </source>
</evidence>
<keyword evidence="10" id="KW-1185">Reference proteome</keyword>
<dbReference type="NCBIfam" id="TIGR01411">
    <property type="entry name" value="tatAE"/>
    <property type="match status" value="1"/>
</dbReference>
<organism evidence="9 10">
    <name type="scientific">Pedobacter yulinensis</name>
    <dbReference type="NCBI Taxonomy" id="2126353"/>
    <lineage>
        <taxon>Bacteria</taxon>
        <taxon>Pseudomonadati</taxon>
        <taxon>Bacteroidota</taxon>
        <taxon>Sphingobacteriia</taxon>
        <taxon>Sphingobacteriales</taxon>
        <taxon>Sphingobacteriaceae</taxon>
        <taxon>Pedobacter</taxon>
    </lineage>
</organism>
<name>A0A2T3HM32_9SPHI</name>
<evidence type="ECO:0000256" key="5">
    <source>
        <dbReference type="ARBA" id="ARBA00022927"/>
    </source>
</evidence>
<comment type="caution">
    <text evidence="9">The sequence shown here is derived from an EMBL/GenBank/DDBJ whole genome shotgun (WGS) entry which is preliminary data.</text>
</comment>
<dbReference type="AlphaFoldDB" id="A0A2T3HM32"/>
<keyword evidence="3" id="KW-1003">Cell membrane</keyword>